<evidence type="ECO:0000313" key="12">
    <source>
        <dbReference type="Proteomes" id="UP001595923"/>
    </source>
</evidence>
<dbReference type="InterPro" id="IPR006158">
    <property type="entry name" value="Cobalamin-bd"/>
</dbReference>
<evidence type="ECO:0000256" key="4">
    <source>
        <dbReference type="ARBA" id="ARBA00012398"/>
    </source>
</evidence>
<dbReference type="InterPro" id="IPR058549">
    <property type="entry name" value="MeMalonylCoA_mutase_a/b_site"/>
</dbReference>
<dbReference type="NCBIfam" id="NF006944">
    <property type="entry name" value="PRK09426.1"/>
    <property type="match status" value="1"/>
</dbReference>
<keyword evidence="8" id="KW-0170">Cobalt</keyword>
<dbReference type="SUPFAM" id="SSF52242">
    <property type="entry name" value="Cobalamin (vitamin B12)-binding domain"/>
    <property type="match status" value="1"/>
</dbReference>
<keyword evidence="5" id="KW-0846">Cobalamin</keyword>
<dbReference type="Pfam" id="PF01642">
    <property type="entry name" value="MM_CoA_mutase"/>
    <property type="match status" value="1"/>
</dbReference>
<keyword evidence="6" id="KW-0479">Metal-binding</keyword>
<dbReference type="CDD" id="cd02071">
    <property type="entry name" value="MM_CoA_mut_B12_BD"/>
    <property type="match status" value="1"/>
</dbReference>
<comment type="caution">
    <text evidence="11">The sequence shown here is derived from an EMBL/GenBank/DDBJ whole genome shotgun (WGS) entry which is preliminary data.</text>
</comment>
<dbReference type="InterPro" id="IPR006159">
    <property type="entry name" value="Acid_CoA_mut_C"/>
</dbReference>
<protein>
    <recommendedName>
        <fullName evidence="4">methylmalonyl-CoA mutase</fullName>
        <ecNumber evidence="4">5.4.99.2</ecNumber>
    </recommendedName>
</protein>
<dbReference type="Gene3D" id="3.20.20.240">
    <property type="entry name" value="Methylmalonyl-CoA mutase"/>
    <property type="match status" value="1"/>
</dbReference>
<feature type="compositionally biased region" description="Polar residues" evidence="9">
    <location>
        <begin position="1"/>
        <end position="10"/>
    </location>
</feature>
<accession>A0ABV9E680</accession>
<dbReference type="RefSeq" id="WP_378579868.1">
    <property type="nucleotide sequence ID" value="NZ_JBHSFQ010000043.1"/>
</dbReference>
<dbReference type="GO" id="GO:0004494">
    <property type="term" value="F:methylmalonyl-CoA mutase activity"/>
    <property type="evidence" value="ECO:0007669"/>
    <property type="project" value="UniProtKB-EC"/>
</dbReference>
<dbReference type="Gene3D" id="3.40.50.280">
    <property type="entry name" value="Cobalamin-binding domain"/>
    <property type="match status" value="1"/>
</dbReference>
<dbReference type="InterPro" id="IPR016176">
    <property type="entry name" value="Cbl-dep_enz_cat"/>
</dbReference>
<dbReference type="CDD" id="cd03679">
    <property type="entry name" value="MM_CoA_mutase_alpha_like"/>
    <property type="match status" value="1"/>
</dbReference>
<sequence>MNDSSASGSARSRIPDFSTVAPGGTAAAPGGAGAWARALEQATGKGPDALEWETPEGIGVRPLYTPADRDGLDFLATYPGIAPYLRGPYPTMYVNQPWTIRQYAGYSTAEESNAFYRRNLAAGQKGLSVAFDLATHRGYDSDHPRVAGDVGMAGVAIDSIHDMRRLFDGIPLDRMTVSMTMNGAVLPVMALYIVAAEEQGVPPEKLAGTIQNDILKEFMVRNTYIYPPQPSMRIISDIFAYTSQRMPRFNSISISGYHMQEAGATADLELAYTLADGVEYIRAGNRAGLAVDAFAPRLSFFWAIGMNFFMEVAKLRAARLLWAKLVKGFAPENAKSLSLRTHSQTSGWSLTAQDVFNNVVRTCVEAMAATQGHTQSLHTNALDEALALPTDFSARIARNTQLVLQQESGTTRVIDPWGGSHYVERLTYELAERAWAHIGEVERAGGMAAAIDAGIPKMRIEEAAARTQARIDSGRQPVIGVNKYRPDTGDEIEVRKVDNSRVRAEQLESLRRLRAERDGEAVRAALDRLSAAAAGASHGTTLENNLLAAAVDAARAKATVGEISDAVERVFGRHSGQVRTIQGVYREEAGASGDAAAAMSAVADRVGAFEENEGRRPRILVAKMGQDGHDRGQKVIATAFADLGFDVDVGPLFQTPEEVAAQAAEADVHIVGVSSLAAGHLTLVPALRAALAALGRADIMIVVGGVVPPADVPELRAAGAAAVFPPGTVVSEAAAGLLDRLAESLGHAS</sequence>
<dbReference type="InterPro" id="IPR006099">
    <property type="entry name" value="MeMalonylCoA_mutase_a/b_cat"/>
</dbReference>
<dbReference type="NCBIfam" id="TIGR00640">
    <property type="entry name" value="acid_CoA_mut_C"/>
    <property type="match status" value="1"/>
</dbReference>
<gene>
    <name evidence="11" type="primary">scpA</name>
    <name evidence="11" type="ORF">ACFO4E_27745</name>
</gene>
<feature type="domain" description="B12-binding" evidence="10">
    <location>
        <begin position="616"/>
        <end position="748"/>
    </location>
</feature>
<evidence type="ECO:0000256" key="6">
    <source>
        <dbReference type="ARBA" id="ARBA00022723"/>
    </source>
</evidence>
<evidence type="ECO:0000259" key="10">
    <source>
        <dbReference type="PROSITE" id="PS51332"/>
    </source>
</evidence>
<dbReference type="NCBIfam" id="TIGR00641">
    <property type="entry name" value="acid_CoA_mut_N"/>
    <property type="match status" value="1"/>
</dbReference>
<proteinExistence type="inferred from homology"/>
<evidence type="ECO:0000256" key="3">
    <source>
        <dbReference type="ARBA" id="ARBA00011870"/>
    </source>
</evidence>
<evidence type="ECO:0000313" key="11">
    <source>
        <dbReference type="EMBL" id="MFC4565669.1"/>
    </source>
</evidence>
<evidence type="ECO:0000256" key="7">
    <source>
        <dbReference type="ARBA" id="ARBA00023235"/>
    </source>
</evidence>
<comment type="similarity">
    <text evidence="2">Belongs to the methylmalonyl-CoA mutase family.</text>
</comment>
<feature type="region of interest" description="Disordered" evidence="9">
    <location>
        <begin position="1"/>
        <end position="32"/>
    </location>
</feature>
<evidence type="ECO:0000256" key="2">
    <source>
        <dbReference type="ARBA" id="ARBA00008465"/>
    </source>
</evidence>
<dbReference type="EC" id="5.4.99.2" evidence="4"/>
<evidence type="ECO:0000256" key="8">
    <source>
        <dbReference type="ARBA" id="ARBA00023285"/>
    </source>
</evidence>
<evidence type="ECO:0000256" key="5">
    <source>
        <dbReference type="ARBA" id="ARBA00022628"/>
    </source>
</evidence>
<dbReference type="EMBL" id="JBHSFQ010000043">
    <property type="protein sequence ID" value="MFC4565669.1"/>
    <property type="molecule type" value="Genomic_DNA"/>
</dbReference>
<comment type="subunit">
    <text evidence="3">Heterodimer of an alpha and a beta chain.</text>
</comment>
<feature type="compositionally biased region" description="Low complexity" evidence="9">
    <location>
        <begin position="21"/>
        <end position="32"/>
    </location>
</feature>
<comment type="cofactor">
    <cofactor evidence="1">
        <name>adenosylcob(III)alamin</name>
        <dbReference type="ChEBI" id="CHEBI:18408"/>
    </cofactor>
</comment>
<evidence type="ECO:0000256" key="9">
    <source>
        <dbReference type="SAM" id="MobiDB-lite"/>
    </source>
</evidence>
<keyword evidence="12" id="KW-1185">Reference proteome</keyword>
<keyword evidence="7 11" id="KW-0413">Isomerase</keyword>
<evidence type="ECO:0000256" key="1">
    <source>
        <dbReference type="ARBA" id="ARBA00001922"/>
    </source>
</evidence>
<organism evidence="11 12">
    <name type="scientific">Nocardiopsis mangrovi</name>
    <dbReference type="NCBI Taxonomy" id="1179818"/>
    <lineage>
        <taxon>Bacteria</taxon>
        <taxon>Bacillati</taxon>
        <taxon>Actinomycetota</taxon>
        <taxon>Actinomycetes</taxon>
        <taxon>Streptosporangiales</taxon>
        <taxon>Nocardiopsidaceae</taxon>
        <taxon>Nocardiopsis</taxon>
    </lineage>
</organism>
<dbReference type="Proteomes" id="UP001595923">
    <property type="component" value="Unassembled WGS sequence"/>
</dbReference>
<dbReference type="InterPro" id="IPR036724">
    <property type="entry name" value="Cobalamin-bd_sf"/>
</dbReference>
<reference evidence="12" key="1">
    <citation type="journal article" date="2019" name="Int. J. Syst. Evol. Microbiol.">
        <title>The Global Catalogue of Microorganisms (GCM) 10K type strain sequencing project: providing services to taxonomists for standard genome sequencing and annotation.</title>
        <authorList>
            <consortium name="The Broad Institute Genomics Platform"/>
            <consortium name="The Broad Institute Genome Sequencing Center for Infectious Disease"/>
            <person name="Wu L."/>
            <person name="Ma J."/>
        </authorList>
    </citation>
    <scope>NUCLEOTIDE SEQUENCE [LARGE SCALE GENOMIC DNA]</scope>
    <source>
        <strain evidence="12">XZYJ18</strain>
    </source>
</reference>
<dbReference type="PROSITE" id="PS51332">
    <property type="entry name" value="B12_BINDING"/>
    <property type="match status" value="1"/>
</dbReference>
<dbReference type="PANTHER" id="PTHR48101">
    <property type="entry name" value="METHYLMALONYL-COA MUTASE, MITOCHONDRIAL-RELATED"/>
    <property type="match status" value="1"/>
</dbReference>
<dbReference type="InterPro" id="IPR006098">
    <property type="entry name" value="MMCoA_mutase_a_cat"/>
</dbReference>
<dbReference type="Pfam" id="PF02310">
    <property type="entry name" value="B12-binding"/>
    <property type="match status" value="1"/>
</dbReference>
<dbReference type="PANTHER" id="PTHR48101:SF4">
    <property type="entry name" value="METHYLMALONYL-COA MUTASE, MITOCHONDRIAL"/>
    <property type="match status" value="1"/>
</dbReference>
<dbReference type="SUPFAM" id="SSF51703">
    <property type="entry name" value="Cobalamin (vitamin B12)-dependent enzymes"/>
    <property type="match status" value="1"/>
</dbReference>
<name>A0ABV9E680_9ACTN</name>
<dbReference type="PROSITE" id="PS00544">
    <property type="entry name" value="METMALONYL_COA_MUTASE"/>
    <property type="match status" value="1"/>
</dbReference>